<dbReference type="AlphaFoldDB" id="A0A6I4SW79"/>
<organism evidence="2 3">
    <name type="scientific">Croceibacterium salegens</name>
    <dbReference type="NCBI Taxonomy" id="1737568"/>
    <lineage>
        <taxon>Bacteria</taxon>
        <taxon>Pseudomonadati</taxon>
        <taxon>Pseudomonadota</taxon>
        <taxon>Alphaproteobacteria</taxon>
        <taxon>Sphingomonadales</taxon>
        <taxon>Erythrobacteraceae</taxon>
        <taxon>Croceibacterium</taxon>
    </lineage>
</organism>
<evidence type="ECO:0000313" key="3">
    <source>
        <dbReference type="Proteomes" id="UP000433652"/>
    </source>
</evidence>
<evidence type="ECO:0000256" key="1">
    <source>
        <dbReference type="SAM" id="MobiDB-lite"/>
    </source>
</evidence>
<accession>A0A6I4SW79</accession>
<proteinExistence type="predicted"/>
<comment type="caution">
    <text evidence="2">The sequence shown here is derived from an EMBL/GenBank/DDBJ whole genome shotgun (WGS) entry which is preliminary data.</text>
</comment>
<dbReference type="EMBL" id="WTYM01000050">
    <property type="protein sequence ID" value="MXO60374.1"/>
    <property type="molecule type" value="Genomic_DNA"/>
</dbReference>
<evidence type="ECO:0000313" key="2">
    <source>
        <dbReference type="EMBL" id="MXO60374.1"/>
    </source>
</evidence>
<gene>
    <name evidence="2" type="ORF">GRI89_12575</name>
</gene>
<dbReference type="Proteomes" id="UP000433652">
    <property type="component" value="Unassembled WGS sequence"/>
</dbReference>
<name>A0A6I4SW79_9SPHN</name>
<reference evidence="2 3" key="1">
    <citation type="submission" date="2019-12" db="EMBL/GenBank/DDBJ databases">
        <title>Genomic-based taxomic classification of the family Erythrobacteraceae.</title>
        <authorList>
            <person name="Xu L."/>
        </authorList>
    </citation>
    <scope>NUCLEOTIDE SEQUENCE [LARGE SCALE GENOMIC DNA]</scope>
    <source>
        <strain evidence="2 3">MCCC 1K01500</strain>
    </source>
</reference>
<protein>
    <submittedName>
        <fullName evidence="2">Uncharacterized protein</fullName>
    </submittedName>
</protein>
<keyword evidence="3" id="KW-1185">Reference proteome</keyword>
<dbReference type="RefSeq" id="WP_159796114.1">
    <property type="nucleotide sequence ID" value="NZ_WTYM01000050.1"/>
</dbReference>
<sequence length="84" mass="9165">MATKLTSSFRSKPLHFADPGLATWQGSGMKLSASSDGKKLGSQTWQSLDMSLRSRCRNADVSHRAPDLDEAPQDNAALPMRFEA</sequence>
<feature type="region of interest" description="Disordered" evidence="1">
    <location>
        <begin position="61"/>
        <end position="84"/>
    </location>
</feature>